<keyword evidence="2" id="KW-1133">Transmembrane helix</keyword>
<name>A0A9P1H429_9PEZI</name>
<keyword evidence="2" id="KW-0812">Transmembrane</keyword>
<protein>
    <submittedName>
        <fullName evidence="3">Uncharacterized protein</fullName>
    </submittedName>
</protein>
<keyword evidence="2" id="KW-0472">Membrane</keyword>
<evidence type="ECO:0000313" key="4">
    <source>
        <dbReference type="Proteomes" id="UP000838763"/>
    </source>
</evidence>
<accession>A0A9P1H429</accession>
<dbReference type="EMBL" id="CALLCH030000015">
    <property type="protein sequence ID" value="CAI4216337.1"/>
    <property type="molecule type" value="Genomic_DNA"/>
</dbReference>
<sequence>MAAAPFSVAVTTRSTAAPSLHFWSSNRKPLLFFGLGNRSSYYKRSPRKGFMHRALKKLKDILRDLVKYAKRHPMKVFLLVLVPLITGGALTALLARFGLRLPAGIERLLGAATRAAAGDSSGLVGEAMRMAGGMAGGAGGAAEAKRGRDGDLRWERSSETTSSWGGGGGDGWGNGMSSMIKMFT</sequence>
<feature type="region of interest" description="Disordered" evidence="1">
    <location>
        <begin position="137"/>
        <end position="173"/>
    </location>
</feature>
<evidence type="ECO:0000256" key="2">
    <source>
        <dbReference type="SAM" id="Phobius"/>
    </source>
</evidence>
<feature type="compositionally biased region" description="Gly residues" evidence="1">
    <location>
        <begin position="164"/>
        <end position="173"/>
    </location>
</feature>
<dbReference type="OrthoDB" id="5235322at2759"/>
<keyword evidence="4" id="KW-1185">Reference proteome</keyword>
<comment type="caution">
    <text evidence="3">The sequence shown here is derived from an EMBL/GenBank/DDBJ whole genome shotgun (WGS) entry which is preliminary data.</text>
</comment>
<dbReference type="Proteomes" id="UP000838763">
    <property type="component" value="Unassembled WGS sequence"/>
</dbReference>
<proteinExistence type="predicted"/>
<feature type="compositionally biased region" description="Basic and acidic residues" evidence="1">
    <location>
        <begin position="143"/>
        <end position="158"/>
    </location>
</feature>
<evidence type="ECO:0000313" key="3">
    <source>
        <dbReference type="EMBL" id="CAI4216337.1"/>
    </source>
</evidence>
<dbReference type="AlphaFoldDB" id="A0A9P1H429"/>
<organism evidence="3 4">
    <name type="scientific">Parascedosporium putredinis</name>
    <dbReference type="NCBI Taxonomy" id="1442378"/>
    <lineage>
        <taxon>Eukaryota</taxon>
        <taxon>Fungi</taxon>
        <taxon>Dikarya</taxon>
        <taxon>Ascomycota</taxon>
        <taxon>Pezizomycotina</taxon>
        <taxon>Sordariomycetes</taxon>
        <taxon>Hypocreomycetidae</taxon>
        <taxon>Microascales</taxon>
        <taxon>Microascaceae</taxon>
        <taxon>Parascedosporium</taxon>
    </lineage>
</organism>
<gene>
    <name evidence="3" type="ORF">PPNO1_LOCUS5995</name>
</gene>
<feature type="transmembrane region" description="Helical" evidence="2">
    <location>
        <begin position="76"/>
        <end position="99"/>
    </location>
</feature>
<evidence type="ECO:0000256" key="1">
    <source>
        <dbReference type="SAM" id="MobiDB-lite"/>
    </source>
</evidence>
<reference evidence="3" key="1">
    <citation type="submission" date="2022-11" db="EMBL/GenBank/DDBJ databases">
        <authorList>
            <person name="Scott C."/>
            <person name="Bruce N."/>
        </authorList>
    </citation>
    <scope>NUCLEOTIDE SEQUENCE</scope>
</reference>